<organism evidence="1 2">
    <name type="scientific">Gymnopilus junonius</name>
    <name type="common">Spectacular rustgill mushroom</name>
    <name type="synonym">Gymnopilus spectabilis subsp. junonius</name>
    <dbReference type="NCBI Taxonomy" id="109634"/>
    <lineage>
        <taxon>Eukaryota</taxon>
        <taxon>Fungi</taxon>
        <taxon>Dikarya</taxon>
        <taxon>Basidiomycota</taxon>
        <taxon>Agaricomycotina</taxon>
        <taxon>Agaricomycetes</taxon>
        <taxon>Agaricomycetidae</taxon>
        <taxon>Agaricales</taxon>
        <taxon>Agaricineae</taxon>
        <taxon>Hymenogastraceae</taxon>
        <taxon>Gymnopilus</taxon>
    </lineage>
</organism>
<evidence type="ECO:0008006" key="3">
    <source>
        <dbReference type="Google" id="ProtNLM"/>
    </source>
</evidence>
<proteinExistence type="predicted"/>
<accession>A0A9P5NWK1</accession>
<dbReference type="Proteomes" id="UP000724874">
    <property type="component" value="Unassembled WGS sequence"/>
</dbReference>
<dbReference type="AlphaFoldDB" id="A0A9P5NWK1"/>
<reference evidence="1" key="1">
    <citation type="submission" date="2020-11" db="EMBL/GenBank/DDBJ databases">
        <authorList>
            <consortium name="DOE Joint Genome Institute"/>
            <person name="Ahrendt S."/>
            <person name="Riley R."/>
            <person name="Andreopoulos W."/>
            <person name="LaButti K."/>
            <person name="Pangilinan J."/>
            <person name="Ruiz-duenas F.J."/>
            <person name="Barrasa J.M."/>
            <person name="Sanchez-Garcia M."/>
            <person name="Camarero S."/>
            <person name="Miyauchi S."/>
            <person name="Serrano A."/>
            <person name="Linde D."/>
            <person name="Babiker R."/>
            <person name="Drula E."/>
            <person name="Ayuso-Fernandez I."/>
            <person name="Pacheco R."/>
            <person name="Padilla G."/>
            <person name="Ferreira P."/>
            <person name="Barriuso J."/>
            <person name="Kellner H."/>
            <person name="Castanera R."/>
            <person name="Alfaro M."/>
            <person name="Ramirez L."/>
            <person name="Pisabarro A.G."/>
            <person name="Kuo A."/>
            <person name="Tritt A."/>
            <person name="Lipzen A."/>
            <person name="He G."/>
            <person name="Yan M."/>
            <person name="Ng V."/>
            <person name="Cullen D."/>
            <person name="Martin F."/>
            <person name="Rosso M.-N."/>
            <person name="Henrissat B."/>
            <person name="Hibbett D."/>
            <person name="Martinez A.T."/>
            <person name="Grigoriev I.V."/>
        </authorList>
    </citation>
    <scope>NUCLEOTIDE SEQUENCE</scope>
    <source>
        <strain evidence="1">AH 44721</strain>
    </source>
</reference>
<sequence length="283" mass="32151">MPRRTFANIPLPVELLTEIIDLLPPQDHSAISVASQFLRKLVLPRLFGHLVYTGKIAQKIRNIHWAGKDVKGAIKKLELKSRGVFFEEGLTKLLNAVRHAPLRKFVLHSGNYANVKGRRAVGLTGLKSLSINWNWVDNPKKPGRSIAQLHELILPSVATLVELKIASHIEKPCTYIDLQLLRLAGDTLRSFEWTLPYLDETILETIPEIFPHLTKLSIIWALAYTDYSLPWELHDILPRPARIFDGVAGFNWGVRSNKSDMLHPFVVEKRVLGRQSNAHRSIH</sequence>
<comment type="caution">
    <text evidence="1">The sequence shown here is derived from an EMBL/GenBank/DDBJ whole genome shotgun (WGS) entry which is preliminary data.</text>
</comment>
<protein>
    <recommendedName>
        <fullName evidence="3">F-box domain-containing protein</fullName>
    </recommendedName>
</protein>
<evidence type="ECO:0000313" key="1">
    <source>
        <dbReference type="EMBL" id="KAF8907728.1"/>
    </source>
</evidence>
<evidence type="ECO:0000313" key="2">
    <source>
        <dbReference type="Proteomes" id="UP000724874"/>
    </source>
</evidence>
<keyword evidence="2" id="KW-1185">Reference proteome</keyword>
<name>A0A9P5NWK1_GYMJU</name>
<dbReference type="EMBL" id="JADNYJ010000014">
    <property type="protein sequence ID" value="KAF8907728.1"/>
    <property type="molecule type" value="Genomic_DNA"/>
</dbReference>
<gene>
    <name evidence="1" type="ORF">CPB84DRAFT_1744625</name>
</gene>
<dbReference type="OrthoDB" id="3025297at2759"/>